<dbReference type="STRING" id="120956.SAMN05421791_101198"/>
<protein>
    <submittedName>
        <fullName evidence="2">F420-0:Gamma-glutamyl ligase</fullName>
    </submittedName>
</protein>
<dbReference type="SUPFAM" id="SSF144010">
    <property type="entry name" value="CofE-like"/>
    <property type="match status" value="1"/>
</dbReference>
<keyword evidence="2" id="KW-0436">Ligase</keyword>
<dbReference type="Pfam" id="PF01996">
    <property type="entry name" value="F420_ligase"/>
    <property type="match status" value="1"/>
</dbReference>
<evidence type="ECO:0000259" key="1">
    <source>
        <dbReference type="Pfam" id="PF01996"/>
    </source>
</evidence>
<dbReference type="InterPro" id="IPR002847">
    <property type="entry name" value="F420-0_gamma-glut_ligase-dom"/>
</dbReference>
<keyword evidence="3" id="KW-1185">Reference proteome</keyword>
<dbReference type="OrthoDB" id="950at2"/>
<dbReference type="GO" id="GO:0016874">
    <property type="term" value="F:ligase activity"/>
    <property type="evidence" value="ECO:0007669"/>
    <property type="project" value="UniProtKB-KW"/>
</dbReference>
<gene>
    <name evidence="2" type="ORF">SAMN05421791_101198</name>
</gene>
<dbReference type="EMBL" id="FNCK01000001">
    <property type="protein sequence ID" value="SDF83818.1"/>
    <property type="molecule type" value="Genomic_DNA"/>
</dbReference>
<sequence>MKRTVGTVVRGLRAPVIHEGDDLVKIVVDTLLESSKEENYAIENRDVLAITESILARAQGNYVTLDNIAKDIQDKLSSTKIGVVFPITSRNRFQSTLKAIARAADEVIIQLSYPSDEVGNPLMLIEDLDDAGIDPWTDVFTEEEIKRVFSDLKHPFTGVDYLNLYRQTVEAEGADCTIILANQPKAILEYTDHVIAADLHTRKRTQKRLLQAGASKVIRLDEIMNAPIDGSGSNPEFGLLGANLSSDEVVKLFPINGEVFVSEVQNQIKAMTGKTIEVMIYGDGAFKDPQSQIWELADPIVSPAYTNGLEGTPDEVKLKYLADGKFKDLNGQDLQNAISDYIAGHASASQDQTERIGTTPRQLTDLLGSLSDLTSGSGDKGTPFIYIKGYFDKYSDQ</sequence>
<organism evidence="2 3">
    <name type="scientific">Facklamia miroungae</name>
    <dbReference type="NCBI Taxonomy" id="120956"/>
    <lineage>
        <taxon>Bacteria</taxon>
        <taxon>Bacillati</taxon>
        <taxon>Bacillota</taxon>
        <taxon>Bacilli</taxon>
        <taxon>Lactobacillales</taxon>
        <taxon>Aerococcaceae</taxon>
        <taxon>Facklamia</taxon>
    </lineage>
</organism>
<feature type="domain" description="Coenzyme F420:L-glutamate ligase-like" evidence="1">
    <location>
        <begin position="11"/>
        <end position="389"/>
    </location>
</feature>
<evidence type="ECO:0000313" key="3">
    <source>
        <dbReference type="Proteomes" id="UP000199708"/>
    </source>
</evidence>
<dbReference type="Proteomes" id="UP000199708">
    <property type="component" value="Unassembled WGS sequence"/>
</dbReference>
<reference evidence="2 3" key="1">
    <citation type="submission" date="2016-10" db="EMBL/GenBank/DDBJ databases">
        <authorList>
            <person name="de Groot N.N."/>
        </authorList>
    </citation>
    <scope>NUCLEOTIDE SEQUENCE [LARGE SCALE GENOMIC DNA]</scope>
    <source>
        <strain evidence="2 3">ATCC BAA-466</strain>
    </source>
</reference>
<evidence type="ECO:0000313" key="2">
    <source>
        <dbReference type="EMBL" id="SDF83818.1"/>
    </source>
</evidence>
<dbReference type="Gene3D" id="3.30.1330.100">
    <property type="entry name" value="CofE-like"/>
    <property type="match status" value="1"/>
</dbReference>
<name>A0A1G7PC35_9LACT</name>
<proteinExistence type="predicted"/>
<dbReference type="RefSeq" id="WP_090288902.1">
    <property type="nucleotide sequence ID" value="NZ_FNCK01000001.1"/>
</dbReference>
<accession>A0A1G7PC35</accession>
<dbReference type="AlphaFoldDB" id="A0A1G7PC35"/>